<evidence type="ECO:0000313" key="2">
    <source>
        <dbReference type="Proteomes" id="UP000005408"/>
    </source>
</evidence>
<sequence>MTEEQVEQFCKLMSEPGDIENARDTLHQKEKEWMLKMWHDHLDILNHSYSFIERPQLYIFGLSGEATSSNNCIQIQCSYSAKEGRDYTKQHFCYFCLKPQEKI</sequence>
<evidence type="ECO:0000313" key="1">
    <source>
        <dbReference type="EnsemblMetazoa" id="G34025.1:cds"/>
    </source>
</evidence>
<keyword evidence="2" id="KW-1185">Reference proteome</keyword>
<name>A0A8W8MRF2_MAGGI</name>
<reference evidence="1" key="1">
    <citation type="submission" date="2022-08" db="UniProtKB">
        <authorList>
            <consortium name="EnsemblMetazoa"/>
        </authorList>
    </citation>
    <scope>IDENTIFICATION</scope>
    <source>
        <strain evidence="1">05x7-T-G4-1.051#20</strain>
    </source>
</reference>
<proteinExistence type="predicted"/>
<organism evidence="1 2">
    <name type="scientific">Magallana gigas</name>
    <name type="common">Pacific oyster</name>
    <name type="synonym">Crassostrea gigas</name>
    <dbReference type="NCBI Taxonomy" id="29159"/>
    <lineage>
        <taxon>Eukaryota</taxon>
        <taxon>Metazoa</taxon>
        <taxon>Spiralia</taxon>
        <taxon>Lophotrochozoa</taxon>
        <taxon>Mollusca</taxon>
        <taxon>Bivalvia</taxon>
        <taxon>Autobranchia</taxon>
        <taxon>Pteriomorphia</taxon>
        <taxon>Ostreida</taxon>
        <taxon>Ostreoidea</taxon>
        <taxon>Ostreidae</taxon>
        <taxon>Magallana</taxon>
    </lineage>
</organism>
<dbReference type="Proteomes" id="UP000005408">
    <property type="component" value="Unassembled WGS sequence"/>
</dbReference>
<protein>
    <submittedName>
        <fullName evidence="1">Uncharacterized protein</fullName>
    </submittedName>
</protein>
<dbReference type="EnsemblMetazoa" id="G34025.1">
    <property type="protein sequence ID" value="G34025.1:cds"/>
    <property type="gene ID" value="G34025"/>
</dbReference>
<dbReference type="AlphaFoldDB" id="A0A8W8MRF2"/>
<accession>A0A8W8MRF2</accession>